<feature type="region of interest" description="Disordered" evidence="1">
    <location>
        <begin position="153"/>
        <end position="389"/>
    </location>
</feature>
<accession>A0ABR4J662</accession>
<sequence>MSTPRSSGPPRASNLTVPATQGTAPVLKFRCLFTHDMRRKAKRWQDGFLRFHTFNKRVMVYDNGGYFIGDLHYRAPEGIHDGDELELDKGVLVQVCEPLEQTETDLSSLYKIKPTTSPPHAPETPSSVRAATPRPLPSQQASRSLNDLLGIRKTPAPQTRSPYQQSQKQISAPQYERPAKRLRTASPERAGPPGAQAVVDLSYSPPRPQQAAASVPRQNPLPRLHGGRSTAVTRPQLHTVSSRNDISEPNGTTRNRLLHTIRDPAPRSNNSTTITRELREPARDIAPKRPETAKARPPQSDLLARYPGNPPSQPQDNGAAVQIPPAINGDITFKKPETTQNPPPQPVARDVRPNLGPDTPINPLRLSCGNPRRKLMYRESQTRPQSERR</sequence>
<feature type="region of interest" description="Disordered" evidence="1">
    <location>
        <begin position="106"/>
        <end position="141"/>
    </location>
</feature>
<proteinExistence type="predicted"/>
<evidence type="ECO:0000313" key="3">
    <source>
        <dbReference type="EMBL" id="KAL2835522.1"/>
    </source>
</evidence>
<dbReference type="InterPro" id="IPR018838">
    <property type="entry name" value="ZGRF1-like_N"/>
</dbReference>
<dbReference type="InterPro" id="IPR052800">
    <property type="entry name" value="DNA_Repair_Helicase_ZGRF1"/>
</dbReference>
<feature type="compositionally biased region" description="Polar residues" evidence="1">
    <location>
        <begin position="230"/>
        <end position="255"/>
    </location>
</feature>
<name>A0ABR4J662_9EURO</name>
<dbReference type="EMBL" id="JBFXLU010000202">
    <property type="protein sequence ID" value="KAL2835522.1"/>
    <property type="molecule type" value="Genomic_DNA"/>
</dbReference>
<feature type="compositionally biased region" description="Basic and acidic residues" evidence="1">
    <location>
        <begin position="276"/>
        <end position="294"/>
    </location>
</feature>
<feature type="compositionally biased region" description="Basic and acidic residues" evidence="1">
    <location>
        <begin position="376"/>
        <end position="389"/>
    </location>
</feature>
<comment type="caution">
    <text evidence="3">The sequence shown here is derived from an EMBL/GenBank/DDBJ whole genome shotgun (WGS) entry which is preliminary data.</text>
</comment>
<dbReference type="PANTHER" id="PTHR28535">
    <property type="entry name" value="ZINC FINGER GRF-TYPE CONTAINING 1"/>
    <property type="match status" value="1"/>
</dbReference>
<feature type="domain" description="5'-3' DNA helicase ZGRF1-like N-terminal" evidence="2">
    <location>
        <begin position="26"/>
        <end position="106"/>
    </location>
</feature>
<organism evidence="3 4">
    <name type="scientific">Aspergillus pseudoustus</name>
    <dbReference type="NCBI Taxonomy" id="1810923"/>
    <lineage>
        <taxon>Eukaryota</taxon>
        <taxon>Fungi</taxon>
        <taxon>Dikarya</taxon>
        <taxon>Ascomycota</taxon>
        <taxon>Pezizomycotina</taxon>
        <taxon>Eurotiomycetes</taxon>
        <taxon>Eurotiomycetidae</taxon>
        <taxon>Eurotiales</taxon>
        <taxon>Aspergillaceae</taxon>
        <taxon>Aspergillus</taxon>
        <taxon>Aspergillus subgen. Nidulantes</taxon>
    </lineage>
</organism>
<feature type="compositionally biased region" description="Polar residues" evidence="1">
    <location>
        <begin position="156"/>
        <end position="172"/>
    </location>
</feature>
<evidence type="ECO:0000313" key="4">
    <source>
        <dbReference type="Proteomes" id="UP001610446"/>
    </source>
</evidence>
<dbReference type="PANTHER" id="PTHR28535:SF1">
    <property type="entry name" value="PROTEIN ZGRF1"/>
    <property type="match status" value="1"/>
</dbReference>
<gene>
    <name evidence="3" type="ORF">BJY01DRAFT_76352</name>
</gene>
<dbReference type="Proteomes" id="UP001610446">
    <property type="component" value="Unassembled WGS sequence"/>
</dbReference>
<keyword evidence="4" id="KW-1185">Reference proteome</keyword>
<evidence type="ECO:0000256" key="1">
    <source>
        <dbReference type="SAM" id="MobiDB-lite"/>
    </source>
</evidence>
<evidence type="ECO:0000259" key="2">
    <source>
        <dbReference type="Pfam" id="PF10382"/>
    </source>
</evidence>
<reference evidence="3 4" key="1">
    <citation type="submission" date="2024-07" db="EMBL/GenBank/DDBJ databases">
        <title>Section-level genome sequencing and comparative genomics of Aspergillus sections Usti and Cavernicolus.</title>
        <authorList>
            <consortium name="Lawrence Berkeley National Laboratory"/>
            <person name="Nybo J.L."/>
            <person name="Vesth T.C."/>
            <person name="Theobald S."/>
            <person name="Frisvad J.C."/>
            <person name="Larsen T.O."/>
            <person name="Kjaerboelling I."/>
            <person name="Rothschild-Mancinelli K."/>
            <person name="Lyhne E.K."/>
            <person name="Kogle M.E."/>
            <person name="Barry K."/>
            <person name="Clum A."/>
            <person name="Na H."/>
            <person name="Ledsgaard L."/>
            <person name="Lin J."/>
            <person name="Lipzen A."/>
            <person name="Kuo A."/>
            <person name="Riley R."/>
            <person name="Mondo S."/>
            <person name="Labutti K."/>
            <person name="Haridas S."/>
            <person name="Pangalinan J."/>
            <person name="Salamov A.A."/>
            <person name="Simmons B.A."/>
            <person name="Magnuson J.K."/>
            <person name="Chen J."/>
            <person name="Drula E."/>
            <person name="Henrissat B."/>
            <person name="Wiebenga A."/>
            <person name="Lubbers R.J."/>
            <person name="Gomes A.C."/>
            <person name="Makela M.R."/>
            <person name="Stajich J."/>
            <person name="Grigoriev I.V."/>
            <person name="Mortensen U.H."/>
            <person name="De Vries R.P."/>
            <person name="Baker S.E."/>
            <person name="Andersen M.R."/>
        </authorList>
    </citation>
    <scope>NUCLEOTIDE SEQUENCE [LARGE SCALE GENOMIC DNA]</scope>
    <source>
        <strain evidence="3 4">CBS 123904</strain>
    </source>
</reference>
<dbReference type="Pfam" id="PF10382">
    <property type="entry name" value="ZGRF1-like_N"/>
    <property type="match status" value="1"/>
</dbReference>
<protein>
    <recommendedName>
        <fullName evidence="2">5'-3' DNA helicase ZGRF1-like N-terminal domain-containing protein</fullName>
    </recommendedName>
</protein>